<keyword evidence="4" id="KW-0413">Isomerase</keyword>
<feature type="binding site" evidence="2">
    <location>
        <position position="239"/>
    </location>
    <ligand>
        <name>a divalent metal cation</name>
        <dbReference type="ChEBI" id="CHEBI:60240"/>
        <note>catalytic</note>
    </ligand>
</feature>
<dbReference type="Pfam" id="PF14696">
    <property type="entry name" value="Glyoxalase_5"/>
    <property type="match status" value="1"/>
</dbReference>
<evidence type="ECO:0000256" key="2">
    <source>
        <dbReference type="HAMAP-Rule" id="MF_02238"/>
    </source>
</evidence>
<feature type="binding site" evidence="2">
    <location>
        <position position="165"/>
    </location>
    <ligand>
        <name>a divalent metal cation</name>
        <dbReference type="ChEBI" id="CHEBI:60240"/>
        <note>catalytic</note>
    </ligand>
</feature>
<dbReference type="Pfam" id="PF00903">
    <property type="entry name" value="Glyoxalase"/>
    <property type="match status" value="1"/>
</dbReference>
<evidence type="ECO:0000259" key="3">
    <source>
        <dbReference type="PROSITE" id="PS51819"/>
    </source>
</evidence>
<sequence>MIPSIATVCVSGTLQEKLEAIAAAGFTAVEIFENDLIAFPGSPADVRRICADLGLTIVTCQPFRDFEGMPDARRARTFDRAERKFDLLQELGTDLLFVCSSVSPEALSGIDRLAADFAELGERAAKRGLRVGYEALAWGRHVYDYRDAWEIVRRANHPQVGIVLDSFHIMSRGLDLATIGTIPRDRIFMVQMADAPLLQMDHLSWSRHWRCLPGQGEFALPDFMKALVSTGFDSYLSLEIFNDRFRAGSARSVALDGHRSLLWLLDETARQVGKPMPGAPAMPPPAPVEAVEFIEFAVVESEKGGFERLLRALGFTRTGSHRSKDVDLWRQGDIRIILNSDEDGFAHSYQITHGSSVCAIALRVPDARAATQRAKALLDVPHAGAVGPGELDIPAVRGVGGSLVYFLDGGSALGRWSEVDFVPTGESEQAAGLIAVDHISQTMQYEEMLTWLLFYTSLFDAGKTPSQAVIDPGGVVQSQVVESGVGAAPGSGLRLVLNGSQSHRTMSARFVTDFFGSGVQHIALATKDIRATVARLAANGVAMLPIPENYYDDLEARADLDHAEIAALKALDILYDQDAHGTFRQAYTATLDGGFFFEIIQRDGYRGYGAANAGIRLTAQARLARPITVPGGLPHAQGSAT</sequence>
<dbReference type="InterPro" id="IPR004360">
    <property type="entry name" value="Glyas_Fos-R_dOase_dom"/>
</dbReference>
<dbReference type="OrthoDB" id="9780241at2"/>
<dbReference type="AlphaFoldDB" id="A0A370L6T9"/>
<feature type="binding site" evidence="2">
    <location>
        <position position="521"/>
    </location>
    <ligand>
        <name>Mg(2+)</name>
        <dbReference type="ChEBI" id="CHEBI:18420"/>
    </ligand>
</feature>
<proteinExistence type="inferred from homology"/>
<dbReference type="GO" id="GO:0046565">
    <property type="term" value="F:3-dehydroshikimate dehydratase activity"/>
    <property type="evidence" value="ECO:0007669"/>
    <property type="project" value="UniProtKB-UniRule"/>
</dbReference>
<dbReference type="InterPro" id="IPR013022">
    <property type="entry name" value="Xyl_isomerase-like_TIM-brl"/>
</dbReference>
<reference evidence="5" key="1">
    <citation type="submission" date="2018-07" db="EMBL/GenBank/DDBJ databases">
        <authorList>
            <person name="Safronova V.I."/>
            <person name="Chirak E.R."/>
            <person name="Sazanova A.L."/>
        </authorList>
    </citation>
    <scope>NUCLEOTIDE SEQUENCE [LARGE SCALE GENOMIC DNA]</scope>
    <source>
        <strain evidence="5">RCAM04685</strain>
    </source>
</reference>
<dbReference type="InterPro" id="IPR043700">
    <property type="entry name" value="DSD"/>
</dbReference>
<feature type="domain" description="VOC" evidence="3">
    <location>
        <begin position="435"/>
        <end position="602"/>
    </location>
</feature>
<feature type="binding site" evidence="2">
    <location>
        <position position="598"/>
    </location>
    <ligand>
        <name>Mg(2+)</name>
        <dbReference type="ChEBI" id="CHEBI:18420"/>
    </ligand>
</feature>
<dbReference type="Proteomes" id="UP000255207">
    <property type="component" value="Unassembled WGS sequence"/>
</dbReference>
<keyword evidence="5" id="KW-1185">Reference proteome</keyword>
<accession>A0A370L6T9</accession>
<comment type="cofactor">
    <cofactor evidence="2">
        <name>a divalent metal cation</name>
        <dbReference type="ChEBI" id="CHEBI:60240"/>
    </cofactor>
</comment>
<dbReference type="GO" id="GO:0046872">
    <property type="term" value="F:metal ion binding"/>
    <property type="evidence" value="ECO:0007669"/>
    <property type="project" value="UniProtKB-UniRule"/>
</dbReference>
<organism evidence="4 5">
    <name type="scientific">Bosea caraganae</name>
    <dbReference type="NCBI Taxonomy" id="2763117"/>
    <lineage>
        <taxon>Bacteria</taxon>
        <taxon>Pseudomonadati</taxon>
        <taxon>Pseudomonadota</taxon>
        <taxon>Alphaproteobacteria</taxon>
        <taxon>Hyphomicrobiales</taxon>
        <taxon>Boseaceae</taxon>
        <taxon>Bosea</taxon>
    </lineage>
</organism>
<keyword evidence="2" id="KW-0456">Lyase</keyword>
<comment type="pathway">
    <text evidence="2">Aromatic compound metabolism; 3,4-dihydroxybenzoate biosynthesis.</text>
</comment>
<dbReference type="GO" id="GO:0016853">
    <property type="term" value="F:isomerase activity"/>
    <property type="evidence" value="ECO:0007669"/>
    <property type="project" value="UniProtKB-KW"/>
</dbReference>
<name>A0A370L6T9_9HYPH</name>
<feature type="binding site" evidence="2">
    <location>
        <position position="438"/>
    </location>
    <ligand>
        <name>Mg(2+)</name>
        <dbReference type="ChEBI" id="CHEBI:18420"/>
    </ligand>
</feature>
<dbReference type="EMBL" id="QQTP01000006">
    <property type="protein sequence ID" value="RDJ24523.1"/>
    <property type="molecule type" value="Genomic_DNA"/>
</dbReference>
<dbReference type="SUPFAM" id="SSF51658">
    <property type="entry name" value="Xylose isomerase-like"/>
    <property type="match status" value="1"/>
</dbReference>
<keyword evidence="1 2" id="KW-0479">Metal-binding</keyword>
<dbReference type="Gene3D" id="3.20.20.150">
    <property type="entry name" value="Divalent-metal-dependent TIM barrel enzymes"/>
    <property type="match status" value="1"/>
</dbReference>
<comment type="similarity">
    <text evidence="2">Belongs to the bacterial two-domain DSD family.</text>
</comment>
<dbReference type="Pfam" id="PF01261">
    <property type="entry name" value="AP_endonuc_2"/>
    <property type="match status" value="1"/>
</dbReference>
<evidence type="ECO:0000313" key="5">
    <source>
        <dbReference type="Proteomes" id="UP000255207"/>
    </source>
</evidence>
<keyword evidence="4" id="KW-0670">Pyruvate</keyword>
<comment type="function">
    <text evidence="2">Catalyzes the conversion of 3-dehydroshikimate to protocatechuate (3,4-dihydroxybenzoate), a common intermediate of quinate and shikimate degradation pathways.</text>
</comment>
<dbReference type="SUPFAM" id="SSF54593">
    <property type="entry name" value="Glyoxalase/Bleomycin resistance protein/Dihydroxybiphenyl dioxygenase"/>
    <property type="match status" value="1"/>
</dbReference>
<evidence type="ECO:0000313" key="4">
    <source>
        <dbReference type="EMBL" id="RDJ24523.1"/>
    </source>
</evidence>
<dbReference type="InterPro" id="IPR036237">
    <property type="entry name" value="Xyl_isomerase-like_sf"/>
</dbReference>
<dbReference type="PANTHER" id="PTHR12110">
    <property type="entry name" value="HYDROXYPYRUVATE ISOMERASE"/>
    <property type="match status" value="1"/>
</dbReference>
<dbReference type="PROSITE" id="PS51819">
    <property type="entry name" value="VOC"/>
    <property type="match status" value="2"/>
</dbReference>
<dbReference type="EC" id="4.2.1.118" evidence="2"/>
<protein>
    <recommendedName>
        <fullName evidence="2">3-dehydroshikimate dehydratase</fullName>
        <shortName evidence="2">DSD</shortName>
        <ecNumber evidence="2">4.2.1.118</ecNumber>
    </recommendedName>
</protein>
<comment type="caution">
    <text evidence="4">The sequence shown here is derived from an EMBL/GenBank/DDBJ whole genome shotgun (WGS) entry which is preliminary data.</text>
</comment>
<feature type="domain" description="VOC" evidence="3">
    <location>
        <begin position="290"/>
        <end position="409"/>
    </location>
</feature>
<dbReference type="RefSeq" id="WP_114829619.1">
    <property type="nucleotide sequence ID" value="NZ_QQTO01000033.1"/>
</dbReference>
<dbReference type="PANTHER" id="PTHR12110:SF21">
    <property type="entry name" value="XYLOSE ISOMERASE-LIKE TIM BARREL DOMAIN-CONTAINING PROTEIN"/>
    <property type="match status" value="1"/>
</dbReference>
<dbReference type="Gene3D" id="3.10.180.10">
    <property type="entry name" value="2,3-Dihydroxybiphenyl 1,2-Dioxygenase, domain 1"/>
    <property type="match status" value="2"/>
</dbReference>
<feature type="binding site" evidence="2">
    <location>
        <position position="134"/>
    </location>
    <ligand>
        <name>a divalent metal cation</name>
        <dbReference type="ChEBI" id="CHEBI:60240"/>
        <note>catalytic</note>
    </ligand>
</feature>
<gene>
    <name evidence="4" type="ORF">DWE98_12585</name>
</gene>
<evidence type="ECO:0000256" key="1">
    <source>
        <dbReference type="ARBA" id="ARBA00022723"/>
    </source>
</evidence>
<feature type="binding site" evidence="2">
    <location>
        <position position="191"/>
    </location>
    <ligand>
        <name>a divalent metal cation</name>
        <dbReference type="ChEBI" id="CHEBI:60240"/>
        <note>catalytic</note>
    </ligand>
</feature>
<comment type="catalytic activity">
    <reaction evidence="2">
        <text>3-dehydroshikimate = 3,4-dihydroxybenzoate + H2O</text>
        <dbReference type="Rhea" id="RHEA:24848"/>
        <dbReference type="ChEBI" id="CHEBI:15377"/>
        <dbReference type="ChEBI" id="CHEBI:16630"/>
        <dbReference type="ChEBI" id="CHEBI:36241"/>
        <dbReference type="EC" id="4.2.1.118"/>
    </reaction>
</comment>
<dbReference type="InterPro" id="IPR037523">
    <property type="entry name" value="VOC_core"/>
</dbReference>
<dbReference type="UniPathway" id="UPA00088"/>
<dbReference type="InterPro" id="IPR029068">
    <property type="entry name" value="Glyas_Bleomycin-R_OHBP_Dase"/>
</dbReference>
<dbReference type="InterPro" id="IPR050312">
    <property type="entry name" value="IolE/XylAMocC-like"/>
</dbReference>
<dbReference type="InterPro" id="IPR041736">
    <property type="entry name" value="4OHPhenylPyrv_dOase_N"/>
</dbReference>
<dbReference type="HAMAP" id="MF_02238">
    <property type="entry name" value="DSD"/>
    <property type="match status" value="1"/>
</dbReference>
<dbReference type="CDD" id="cd08342">
    <property type="entry name" value="HPPD_N_like"/>
    <property type="match status" value="1"/>
</dbReference>
<dbReference type="GO" id="GO:0046279">
    <property type="term" value="P:3,4-dihydroxybenzoate biosynthetic process"/>
    <property type="evidence" value="ECO:0007669"/>
    <property type="project" value="UniProtKB-UniRule"/>
</dbReference>